<dbReference type="RefSeq" id="WP_210680534.1">
    <property type="nucleotide sequence ID" value="NZ_JAGMWN010000001.1"/>
</dbReference>
<dbReference type="SUPFAM" id="SSF47090">
    <property type="entry name" value="PGBD-like"/>
    <property type="match status" value="1"/>
</dbReference>
<organism evidence="3 4">
    <name type="scientific">Marivibrio halodurans</name>
    <dbReference type="NCBI Taxonomy" id="2039722"/>
    <lineage>
        <taxon>Bacteria</taxon>
        <taxon>Pseudomonadati</taxon>
        <taxon>Pseudomonadota</taxon>
        <taxon>Alphaproteobacteria</taxon>
        <taxon>Rhodospirillales</taxon>
        <taxon>Rhodospirillaceae</taxon>
        <taxon>Marivibrio</taxon>
    </lineage>
</organism>
<accession>A0A8J7V160</accession>
<evidence type="ECO:0000313" key="3">
    <source>
        <dbReference type="EMBL" id="MBP5855975.1"/>
    </source>
</evidence>
<name>A0A8J7V160_9PROT</name>
<dbReference type="InterPro" id="IPR036779">
    <property type="entry name" value="LysM_dom_sf"/>
</dbReference>
<keyword evidence="4" id="KW-1185">Reference proteome</keyword>
<evidence type="ECO:0000313" key="4">
    <source>
        <dbReference type="Proteomes" id="UP000672602"/>
    </source>
</evidence>
<dbReference type="Gene3D" id="1.10.101.10">
    <property type="entry name" value="PGBD-like superfamily/PGBD"/>
    <property type="match status" value="1"/>
</dbReference>
<dbReference type="InterPro" id="IPR036365">
    <property type="entry name" value="PGBD-like_sf"/>
</dbReference>
<dbReference type="EMBL" id="JAGMWN010000001">
    <property type="protein sequence ID" value="MBP5855975.1"/>
    <property type="molecule type" value="Genomic_DNA"/>
</dbReference>
<dbReference type="InterPro" id="IPR002477">
    <property type="entry name" value="Peptidoglycan-bd-like"/>
</dbReference>
<feature type="region of interest" description="Disordered" evidence="1">
    <location>
        <begin position="61"/>
        <end position="80"/>
    </location>
</feature>
<reference evidence="3" key="1">
    <citation type="submission" date="2021-04" db="EMBL/GenBank/DDBJ databases">
        <authorList>
            <person name="Zhang D.-C."/>
        </authorList>
    </citation>
    <scope>NUCLEOTIDE SEQUENCE</scope>
    <source>
        <strain evidence="3">CGMCC 1.15697</strain>
    </source>
</reference>
<dbReference type="InterPro" id="IPR036366">
    <property type="entry name" value="PGBDSf"/>
</dbReference>
<evidence type="ECO:0000256" key="1">
    <source>
        <dbReference type="SAM" id="MobiDB-lite"/>
    </source>
</evidence>
<dbReference type="AlphaFoldDB" id="A0A8J7V160"/>
<dbReference type="Pfam" id="PF01471">
    <property type="entry name" value="PG_binding_1"/>
    <property type="match status" value="1"/>
</dbReference>
<proteinExistence type="predicted"/>
<dbReference type="Proteomes" id="UP000672602">
    <property type="component" value="Unassembled WGS sequence"/>
</dbReference>
<feature type="domain" description="Peptidoglycan binding-like" evidence="2">
    <location>
        <begin position="179"/>
        <end position="231"/>
    </location>
</feature>
<comment type="caution">
    <text evidence="3">The sequence shown here is derived from an EMBL/GenBank/DDBJ whole genome shotgun (WGS) entry which is preliminary data.</text>
</comment>
<protein>
    <submittedName>
        <fullName evidence="3">Peptidoglycan-binding protein</fullName>
    </submittedName>
</protein>
<dbReference type="Gene3D" id="3.10.350.10">
    <property type="entry name" value="LysM domain"/>
    <property type="match status" value="1"/>
</dbReference>
<sequence>MADDTDPVTSHADIVASPEPVGAGEWTVAAGDSMASIADATGHFWQTLWDAPENEALRTAREDPETLTPGDKVHVPPPRAKTETRACDLVHRFKRKGVPVRIGFEVRRPDEGAFADKPFTLRVGKRRYSGKTDADGRIEVYVAPAAKTGLLTVEIDEKGFPKTMEWEIEVGRMPPLETVAGVKARLANLGYDCDPTAPSLTETDRDAIRRYQQSCGLEASGTVDRDTLDALESGYGY</sequence>
<evidence type="ECO:0000259" key="2">
    <source>
        <dbReference type="Pfam" id="PF01471"/>
    </source>
</evidence>
<gene>
    <name evidence="3" type="ORF">KAJ83_03075</name>
</gene>